<dbReference type="PANTHER" id="PTHR19303:SF73">
    <property type="entry name" value="PROTEIN PDC2"/>
    <property type="match status" value="1"/>
</dbReference>
<evidence type="ECO:0000313" key="6">
    <source>
        <dbReference type="Proteomes" id="UP000594454"/>
    </source>
</evidence>
<name>A0A7R8V960_HERIL</name>
<dbReference type="InterPro" id="IPR004875">
    <property type="entry name" value="DDE_SF_endonuclease_dom"/>
</dbReference>
<sequence length="480" mass="55133">MSPNRHVTLSLKQKMQIIKEIKCKEKTKQEVCVKYKCSMSTINRIIQNEKNILENSKMHNLSSKRIRNGACYDVDRAVSIWFDQMRASGAIISTNMILEKSKHFPVTLNKDFNPTTGWLWRSQKREGISLKKIHGEAASADSESTNNFINTLFPNLIEGYKSSDIFNADESGLFFKALPVSTLSRKESHNNGFKSSKDRLTLLFICNVTGDYKKVIIIGKPKNPRCFKNKIVPLKYYPHQKAWMTREIWESILISLDEEMAKQNRKIILFVDKAASHKTTKILKNINIQYLPANTTSLIQPLDQGIIHSFKAYYRQIIIRKQISAIESGKTIGEFAKSINIFNALHIIKHAWWLVRPLSITRCFQKAKFISECDAAPSAENEQENITETISDLSGDEFDNYIRCDDNLVCCGQLTDEEIVKEISLEKEDNEDYSDSDAEDEIPDEIPSLPNVLNSLTTVRKFLLPQNEFIQELENIEEYV</sequence>
<dbReference type="OrthoDB" id="8066856at2759"/>
<dbReference type="Pfam" id="PF03184">
    <property type="entry name" value="DDE_1"/>
    <property type="match status" value="1"/>
</dbReference>
<evidence type="ECO:0000259" key="4">
    <source>
        <dbReference type="PROSITE" id="PS51253"/>
    </source>
</evidence>
<dbReference type="Pfam" id="PF04218">
    <property type="entry name" value="CENP-B_N"/>
    <property type="match status" value="1"/>
</dbReference>
<dbReference type="PANTHER" id="PTHR19303">
    <property type="entry name" value="TRANSPOSON"/>
    <property type="match status" value="1"/>
</dbReference>
<keyword evidence="6" id="KW-1185">Reference proteome</keyword>
<dbReference type="EMBL" id="LR899014">
    <property type="protein sequence ID" value="CAD7093820.1"/>
    <property type="molecule type" value="Genomic_DNA"/>
</dbReference>
<dbReference type="InterPro" id="IPR050863">
    <property type="entry name" value="CenT-Element_Derived"/>
</dbReference>
<dbReference type="InParanoid" id="A0A7R8V960"/>
<evidence type="ECO:0000256" key="1">
    <source>
        <dbReference type="ARBA" id="ARBA00004123"/>
    </source>
</evidence>
<proteinExistence type="predicted"/>
<reference evidence="5 6" key="1">
    <citation type="submission" date="2020-11" db="EMBL/GenBank/DDBJ databases">
        <authorList>
            <person name="Wallbank WR R."/>
            <person name="Pardo Diaz C."/>
            <person name="Kozak K."/>
            <person name="Martin S."/>
            <person name="Jiggins C."/>
            <person name="Moest M."/>
            <person name="Warren A I."/>
            <person name="Generalovic N T."/>
            <person name="Byers J.R.P. K."/>
            <person name="Montejo-Kovacevich G."/>
            <person name="Yen C E."/>
        </authorList>
    </citation>
    <scope>NUCLEOTIDE SEQUENCE [LARGE SCALE GENOMIC DNA]</scope>
</reference>
<dbReference type="Pfam" id="PF03221">
    <property type="entry name" value="HTH_Tnp_Tc5"/>
    <property type="match status" value="1"/>
</dbReference>
<dbReference type="Gene3D" id="1.10.10.60">
    <property type="entry name" value="Homeodomain-like"/>
    <property type="match status" value="2"/>
</dbReference>
<feature type="domain" description="HTH CENPB-type" evidence="4">
    <location>
        <begin position="62"/>
        <end position="132"/>
    </location>
</feature>
<keyword evidence="3" id="KW-0539">Nucleus</keyword>
<keyword evidence="2" id="KW-0238">DNA-binding</keyword>
<evidence type="ECO:0000256" key="3">
    <source>
        <dbReference type="ARBA" id="ARBA00023242"/>
    </source>
</evidence>
<dbReference type="InterPro" id="IPR009057">
    <property type="entry name" value="Homeodomain-like_sf"/>
</dbReference>
<gene>
    <name evidence="5" type="ORF">HERILL_LOCUS16083</name>
</gene>
<evidence type="ECO:0000313" key="5">
    <source>
        <dbReference type="EMBL" id="CAD7093820.1"/>
    </source>
</evidence>
<dbReference type="SUPFAM" id="SSF46689">
    <property type="entry name" value="Homeodomain-like"/>
    <property type="match status" value="2"/>
</dbReference>
<evidence type="ECO:0000256" key="2">
    <source>
        <dbReference type="ARBA" id="ARBA00023125"/>
    </source>
</evidence>
<dbReference type="PROSITE" id="PS51253">
    <property type="entry name" value="HTH_CENPB"/>
    <property type="match status" value="1"/>
</dbReference>
<organism evidence="5 6">
    <name type="scientific">Hermetia illucens</name>
    <name type="common">Black soldier fly</name>
    <dbReference type="NCBI Taxonomy" id="343691"/>
    <lineage>
        <taxon>Eukaryota</taxon>
        <taxon>Metazoa</taxon>
        <taxon>Ecdysozoa</taxon>
        <taxon>Arthropoda</taxon>
        <taxon>Hexapoda</taxon>
        <taxon>Insecta</taxon>
        <taxon>Pterygota</taxon>
        <taxon>Neoptera</taxon>
        <taxon>Endopterygota</taxon>
        <taxon>Diptera</taxon>
        <taxon>Brachycera</taxon>
        <taxon>Stratiomyomorpha</taxon>
        <taxon>Stratiomyidae</taxon>
        <taxon>Hermetiinae</taxon>
        <taxon>Hermetia</taxon>
    </lineage>
</organism>
<dbReference type="InterPro" id="IPR006600">
    <property type="entry name" value="HTH_CenpB_DNA-bd_dom"/>
</dbReference>
<protein>
    <recommendedName>
        <fullName evidence="4">HTH CENPB-type domain-containing protein</fullName>
    </recommendedName>
</protein>
<dbReference type="GO" id="GO:0003677">
    <property type="term" value="F:DNA binding"/>
    <property type="evidence" value="ECO:0007669"/>
    <property type="project" value="UniProtKB-KW"/>
</dbReference>
<dbReference type="Proteomes" id="UP000594454">
    <property type="component" value="Chromosome 6"/>
</dbReference>
<comment type="subcellular location">
    <subcellularLocation>
        <location evidence="1">Nucleus</location>
    </subcellularLocation>
</comment>
<dbReference type="InterPro" id="IPR007889">
    <property type="entry name" value="HTH_Psq"/>
</dbReference>
<dbReference type="GO" id="GO:0005634">
    <property type="term" value="C:nucleus"/>
    <property type="evidence" value="ECO:0007669"/>
    <property type="project" value="UniProtKB-SubCell"/>
</dbReference>
<dbReference type="AlphaFoldDB" id="A0A7R8V960"/>
<accession>A0A7R8V960</accession>